<dbReference type="InterPro" id="IPR036291">
    <property type="entry name" value="NAD(P)-bd_dom_sf"/>
</dbReference>
<dbReference type="FunFam" id="1.10.1200.10:FF:000005">
    <property type="entry name" value="Nonribosomal peptide synthetase 1"/>
    <property type="match status" value="1"/>
</dbReference>
<dbReference type="PROSITE" id="PS00012">
    <property type="entry name" value="PHOSPHOPANTETHEINE"/>
    <property type="match status" value="1"/>
</dbReference>
<dbReference type="PROSITE" id="PS00455">
    <property type="entry name" value="AMP_BINDING"/>
    <property type="match status" value="2"/>
</dbReference>
<dbReference type="Gene3D" id="2.30.38.10">
    <property type="entry name" value="Luciferase, Domain 3"/>
    <property type="match status" value="2"/>
</dbReference>
<dbReference type="PROSITE" id="PS50075">
    <property type="entry name" value="CARRIER"/>
    <property type="match status" value="1"/>
</dbReference>
<dbReference type="Pfam" id="PF00550">
    <property type="entry name" value="PP-binding"/>
    <property type="match status" value="1"/>
</dbReference>
<evidence type="ECO:0000313" key="5">
    <source>
        <dbReference type="EMBL" id="KAJ4159128.1"/>
    </source>
</evidence>
<dbReference type="SUPFAM" id="SSF56801">
    <property type="entry name" value="Acetyl-CoA synthetase-like"/>
    <property type="match status" value="2"/>
</dbReference>
<dbReference type="GO" id="GO:0031177">
    <property type="term" value="F:phosphopantetheine binding"/>
    <property type="evidence" value="ECO:0007669"/>
    <property type="project" value="TreeGrafter"/>
</dbReference>
<dbReference type="SUPFAM" id="SSF47336">
    <property type="entry name" value="ACP-like"/>
    <property type="match status" value="1"/>
</dbReference>
<dbReference type="InterPro" id="IPR036736">
    <property type="entry name" value="ACP-like_sf"/>
</dbReference>
<dbReference type="GO" id="GO:0044550">
    <property type="term" value="P:secondary metabolite biosynthetic process"/>
    <property type="evidence" value="ECO:0007669"/>
    <property type="project" value="TreeGrafter"/>
</dbReference>
<dbReference type="GO" id="GO:0043041">
    <property type="term" value="P:amino acid activation for nonribosomal peptide biosynthetic process"/>
    <property type="evidence" value="ECO:0007669"/>
    <property type="project" value="TreeGrafter"/>
</dbReference>
<comment type="caution">
    <text evidence="5">The sequence shown here is derived from an EMBL/GenBank/DDBJ whole genome shotgun (WGS) entry which is preliminary data.</text>
</comment>
<dbReference type="CDD" id="cd05918">
    <property type="entry name" value="A_NRPS_SidN3_like"/>
    <property type="match status" value="1"/>
</dbReference>
<dbReference type="NCBIfam" id="TIGR01733">
    <property type="entry name" value="AA-adenyl-dom"/>
    <property type="match status" value="2"/>
</dbReference>
<keyword evidence="3" id="KW-0436">Ligase</keyword>
<dbReference type="Gene3D" id="1.10.1200.10">
    <property type="entry name" value="ACP-like"/>
    <property type="match status" value="1"/>
</dbReference>
<dbReference type="GO" id="GO:0016874">
    <property type="term" value="F:ligase activity"/>
    <property type="evidence" value="ECO:0007669"/>
    <property type="project" value="UniProtKB-KW"/>
</dbReference>
<dbReference type="InterPro" id="IPR020845">
    <property type="entry name" value="AMP-binding_CS"/>
</dbReference>
<keyword evidence="2" id="KW-0597">Phosphoprotein</keyword>
<dbReference type="GO" id="GO:0005737">
    <property type="term" value="C:cytoplasm"/>
    <property type="evidence" value="ECO:0007669"/>
    <property type="project" value="TreeGrafter"/>
</dbReference>
<accession>A0A9W8QLC9</accession>
<dbReference type="SUPFAM" id="SSF52777">
    <property type="entry name" value="CoA-dependent acyltransferases"/>
    <property type="match status" value="3"/>
</dbReference>
<protein>
    <recommendedName>
        <fullName evidence="4">Carrier domain-containing protein</fullName>
    </recommendedName>
</protein>
<dbReference type="Proteomes" id="UP001144673">
    <property type="component" value="Unassembled WGS sequence"/>
</dbReference>
<dbReference type="Pfam" id="PF00668">
    <property type="entry name" value="Condensation"/>
    <property type="match status" value="2"/>
</dbReference>
<dbReference type="Gene3D" id="3.30.559.10">
    <property type="entry name" value="Chloramphenicol acetyltransferase-like domain"/>
    <property type="match status" value="1"/>
</dbReference>
<dbReference type="InterPro" id="IPR001242">
    <property type="entry name" value="Condensation_dom"/>
</dbReference>
<dbReference type="InterPro" id="IPR045851">
    <property type="entry name" value="AMP-bd_C_sf"/>
</dbReference>
<organism evidence="5 6">
    <name type="scientific">Akanthomyces muscarius</name>
    <name type="common">Entomopathogenic fungus</name>
    <name type="synonym">Lecanicillium muscarium</name>
    <dbReference type="NCBI Taxonomy" id="2231603"/>
    <lineage>
        <taxon>Eukaryota</taxon>
        <taxon>Fungi</taxon>
        <taxon>Dikarya</taxon>
        <taxon>Ascomycota</taxon>
        <taxon>Pezizomycotina</taxon>
        <taxon>Sordariomycetes</taxon>
        <taxon>Hypocreomycetidae</taxon>
        <taxon>Hypocreales</taxon>
        <taxon>Cordycipitaceae</taxon>
        <taxon>Akanthomyces</taxon>
    </lineage>
</organism>
<keyword evidence="1" id="KW-0596">Phosphopantetheine</keyword>
<proteinExistence type="predicted"/>
<dbReference type="Gene3D" id="3.40.50.980">
    <property type="match status" value="4"/>
</dbReference>
<dbReference type="PANTHER" id="PTHR45527:SF1">
    <property type="entry name" value="FATTY ACID SYNTHASE"/>
    <property type="match status" value="1"/>
</dbReference>
<keyword evidence="6" id="KW-1185">Reference proteome</keyword>
<dbReference type="GeneID" id="80895200"/>
<dbReference type="Gene3D" id="3.30.559.30">
    <property type="entry name" value="Nonribosomal peptide synthetase, condensation domain"/>
    <property type="match status" value="2"/>
</dbReference>
<dbReference type="InterPro" id="IPR013120">
    <property type="entry name" value="FAR_NAD-bd"/>
</dbReference>
<dbReference type="KEGG" id="amus:LMH87_008041"/>
<dbReference type="FunFam" id="3.30.300.30:FF:000015">
    <property type="entry name" value="Nonribosomal peptide synthase SidD"/>
    <property type="match status" value="2"/>
</dbReference>
<dbReference type="CDD" id="cd05930">
    <property type="entry name" value="A_NRPS"/>
    <property type="match status" value="1"/>
</dbReference>
<dbReference type="InterPro" id="IPR009081">
    <property type="entry name" value="PP-bd_ACP"/>
</dbReference>
<dbReference type="CDD" id="cd19545">
    <property type="entry name" value="FUM14_C_NRPS-like"/>
    <property type="match status" value="1"/>
</dbReference>
<dbReference type="Gene3D" id="3.30.300.30">
    <property type="match status" value="2"/>
</dbReference>
<evidence type="ECO:0000259" key="4">
    <source>
        <dbReference type="PROSITE" id="PS50075"/>
    </source>
</evidence>
<evidence type="ECO:0000256" key="3">
    <source>
        <dbReference type="ARBA" id="ARBA00022598"/>
    </source>
</evidence>
<dbReference type="Gene3D" id="3.40.50.720">
    <property type="entry name" value="NAD(P)-binding Rossmann-like Domain"/>
    <property type="match status" value="1"/>
</dbReference>
<evidence type="ECO:0000313" key="6">
    <source>
        <dbReference type="Proteomes" id="UP001144673"/>
    </source>
</evidence>
<dbReference type="FunFam" id="3.40.50.12780:FF:000014">
    <property type="entry name" value="Nonribosomal peptide synthetase 1"/>
    <property type="match status" value="1"/>
</dbReference>
<sequence length="2304" mass="253920">MTPELSGSHNSTSHGYSSEAAPLEAIRAAEFLHDNPRLSTKSNDTTVQSFSFVIDSALYSQLQHFCTEHNVTQFAVLLATFGSTHHRLTGISTAEIGVRNHNADVRRDTVGHCNSVQRIGITGQEASFGQLCQDIQSRTTGLATSLPDNNACQSDPDKDRCGLQRIRTIFALHSCQHRSESHDAGIPNTGFSQATSEFDIEFHLFQEGQQLRGDVYFAADLYYLRTIENMTAIFKTLLEQGVLSPDTKIDLLPLLDLDSYAVLDQLGLIQICRTDYPRDASVVDIFRQQVALNPNKTAVKDSLTSLSYSELDSQSDQLASWIVMRGLSAETPVGVFANRSCQTIVAFFGILKANLAYMPLDVSLPSDRIRSILASINGYKLILLGGDIQAPVLPLEDVQFFSIAEALQVRRNSKNLSVQLAAPLATDLAYVMFTSGSTGQPKGVMVEHRGISRLVKENEKVKSLPDDLVMAHMANIAFDASTWEIYSTLLNSGTLICIDSLTVLDCRPLRRVLARENVRTAFLTPALFKQYLLECPSMLEKLETLVLGGDRIDPQDVLRARGFMKGTIINGYGPTENTVCSTFYCIPKSEMFPNGVPIGRAIANSGAYVMDSTLQLVPLGVIGELVVTGDGLARGYMDTKLNHQRFVSVMINGKPVEAYRTGDLARYRPFDGQLEFFGRTDAQAKIRGHRVELGDVENILRSINSVKDAAVVVQRSDSQGAQLVGFVTVFETAEQTVSYIEQDGSKICSVEKDGNQQNHGVVVPLCDESQIAEQRSQQGRAKAAKRVMAELRDKLPAYMLPSAIIVLEEMPLSRNGKIDRRMLCDKKIDRQMSCTDAKRQPSTQEQLVLHRIWSQILELEDAAIGLEDNFFELGGDSLSAMRVVCSIRKMGFDLAVEDIFRNPLLQHLASCCKAKSLGCDVESIQPFSLLGSGVHVPSLLENVSSQCSSSPSAIQDVYPCTMLQEGLLSLTSKRPENYILQYTLELSSDICLFNLQKAWEATFQTTDILRTRVVHHAVYGLLQVVLDEAIKWVDASSLNEYLRLDRTRPMEIGQPLTRVALVKDDFGVPRWFVWTIHHALYDGWSLPLILKTVEQAYRGEELQPRQQFKAFIKYAREQDDEEVMEYWRRSLRGCSECAMFPTIRTDMAQPLADSFMERQMPRSRKWTSQCLGVTTSNMIRAAWALVTSSMTNSNDIVFGCVVSGRTAPVNRIDDIIAPTIATVPIRIKLSKHQTVWEYLKETQRQSMEMMPFEQAGLQRIARINSDGRRACMFQTLLVIQPEKREDGSDQRHSFGGWKDSHREFGGAYALEIEVQIEAHSIAVSTNFDSKLIEPWIVSKLMERLGAVLHQLEDAEPHLLLAEINLATQEDLTEIWARNGTVPAPVECCVDELVKERTQSQPDALAVCAWDGQLTYGELERHAARLAAHLDSLEGIGMLIPLCFEKSIWTTVAILGVLKLGKAFVLLDPSLPELRLQAICKQIKASIILSSNVCKALGSKLAPLVVAVGTAFFKDECSNIEREPLAATFRDPQAILYVAFTSGTTGVPKGVVISHQNVASAIRYQLKKFGFTTKSRVYDFSSYSFDVSISNTFATLAAGGCICVPSESDRKENLRQSIVSLNANVIDLTPSVAQLLLPEDVPSVQTVILSGEAVPVQAIRPWWDKVRVINVYGPAECTATSTMNTNASCLEEATRIGIGIGQITWIVHPNDCNLLIPTGCVGELLLEGPLVGLGYLDDPDRTATAFIEDPSWLLQGVPGGAPGRRGRLYRTGDLVRYNKDGSLSFVGRRDTQVKIRGQRVELGEIEHCLREFFPEATRVVAELIHLGSKSAAPTLASFIQKDGGGSGIENGGGGGIGNGNPDTLLATEFSPSCSVRDLMASSLPTYMIPKVFFAMRTLPLTVAGKIDRKRLRDIGAALGAREGWDAGATNGAGVNALLDHNSTYISEIEQPAYALARWIFSMNHVSGRDNMLPGPGTASFPDTLLYSCSLDSVNMMSLVYFIRQQFQVKVEIQLLMDRTTSIRRLAQVISDSQAASTSTKQIEAPCGPVIAPVDLTAEIDRNYSRIAAGQQVQAAQAKSSYSVRETEDEREHNSDKLVTVFLTGGNGFLGTQILRQLIEDSRVARVIALVRGKTDDEARRRTVDAAMKALWWTGSHHSKLCVWAGDLGIPQLGLDPSRWTALAGGAIVDVVIHCGATVHWGMSYKALEAVNVGSTMELLRLAIAAPHMAFVYVTGGRESTGDQEREEDVVEELSTSDALGYSQTKFVAEAVVKRVALRSSWAPVRRISVVSPGGSLYQHWHVQRR</sequence>
<reference evidence="5" key="1">
    <citation type="journal article" date="2023" name="Access Microbiol">
        <title>De-novo genome assembly for Akanthomyces muscarius, a biocontrol agent of insect agricultural pests.</title>
        <authorList>
            <person name="Erdos Z."/>
            <person name="Studholme D.J."/>
            <person name="Raymond B."/>
            <person name="Sharma M."/>
        </authorList>
    </citation>
    <scope>NUCLEOTIDE SEQUENCE</scope>
    <source>
        <strain evidence="5">Ve6</strain>
    </source>
</reference>
<dbReference type="InterPro" id="IPR000873">
    <property type="entry name" value="AMP-dep_synth/lig_dom"/>
</dbReference>
<gene>
    <name evidence="5" type="ORF">LMH87_008041</name>
</gene>
<dbReference type="Pfam" id="PF07993">
    <property type="entry name" value="NAD_binding_4"/>
    <property type="match status" value="1"/>
</dbReference>
<dbReference type="InterPro" id="IPR023213">
    <property type="entry name" value="CAT-like_dom_sf"/>
</dbReference>
<name>A0A9W8QLC9_AKAMU</name>
<dbReference type="SUPFAM" id="SSF51735">
    <property type="entry name" value="NAD(P)-binding Rossmann-fold domains"/>
    <property type="match status" value="1"/>
</dbReference>
<dbReference type="PANTHER" id="PTHR45527">
    <property type="entry name" value="NONRIBOSOMAL PEPTIDE SYNTHETASE"/>
    <property type="match status" value="1"/>
</dbReference>
<evidence type="ECO:0000256" key="2">
    <source>
        <dbReference type="ARBA" id="ARBA00022553"/>
    </source>
</evidence>
<dbReference type="EMBL" id="JAJHUN010000005">
    <property type="protein sequence ID" value="KAJ4159128.1"/>
    <property type="molecule type" value="Genomic_DNA"/>
</dbReference>
<dbReference type="Pfam" id="PF00501">
    <property type="entry name" value="AMP-binding"/>
    <property type="match status" value="2"/>
</dbReference>
<feature type="domain" description="Carrier" evidence="4">
    <location>
        <begin position="840"/>
        <end position="916"/>
    </location>
</feature>
<evidence type="ECO:0000256" key="1">
    <source>
        <dbReference type="ARBA" id="ARBA00022450"/>
    </source>
</evidence>
<dbReference type="InterPro" id="IPR006162">
    <property type="entry name" value="Ppantetheine_attach_site"/>
</dbReference>
<dbReference type="InterPro" id="IPR010071">
    <property type="entry name" value="AA_adenyl_dom"/>
</dbReference>
<dbReference type="RefSeq" id="XP_056057127.1">
    <property type="nucleotide sequence ID" value="XM_056198904.1"/>
</dbReference>